<comment type="caution">
    <text evidence="1">The sequence shown here is derived from an EMBL/GenBank/DDBJ whole genome shotgun (WGS) entry which is preliminary data.</text>
</comment>
<dbReference type="RefSeq" id="WP_243012558.1">
    <property type="nucleotide sequence ID" value="NZ_JALGAR010000003.1"/>
</dbReference>
<dbReference type="EMBL" id="JALGAR010000003">
    <property type="protein sequence ID" value="MCI4658935.1"/>
    <property type="molecule type" value="Genomic_DNA"/>
</dbReference>
<keyword evidence="2" id="KW-1185">Reference proteome</keyword>
<dbReference type="Proteomes" id="UP001165341">
    <property type="component" value="Unassembled WGS sequence"/>
</dbReference>
<proteinExistence type="predicted"/>
<accession>A0AA41QX28</accession>
<protein>
    <submittedName>
        <fullName evidence="1">Uncharacterized protein</fullName>
    </submittedName>
</protein>
<gene>
    <name evidence="1" type="ORF">MQH31_14075</name>
</gene>
<dbReference type="AlphaFoldDB" id="A0AA41QX28"/>
<evidence type="ECO:0000313" key="2">
    <source>
        <dbReference type="Proteomes" id="UP001165341"/>
    </source>
</evidence>
<reference evidence="1" key="1">
    <citation type="submission" date="2022-03" db="EMBL/GenBank/DDBJ databases">
        <title>Cryobacterium sp. nov. strain ZS14-85, isolated from Antarctic soil.</title>
        <authorList>
            <person name="Li J."/>
            <person name="Niu G."/>
        </authorList>
    </citation>
    <scope>NUCLEOTIDE SEQUENCE</scope>
    <source>
        <strain evidence="1">ZS14-85</strain>
    </source>
</reference>
<organism evidence="1 2">
    <name type="scientific">Cryobacterium zhongshanensis</name>
    <dbReference type="NCBI Taxonomy" id="2928153"/>
    <lineage>
        <taxon>Bacteria</taxon>
        <taxon>Bacillati</taxon>
        <taxon>Actinomycetota</taxon>
        <taxon>Actinomycetes</taxon>
        <taxon>Micrococcales</taxon>
        <taxon>Microbacteriaceae</taxon>
        <taxon>Cryobacterium</taxon>
    </lineage>
</organism>
<sequence length="448" mass="49385">MDLLAVYGAALGARPSALSTLPKLGFDRLGEQELARLLESWGEARTQSESPSAWDEGKGQSIWPLISHHNFHASSPFGVGNNHRVSDRALRMLLIHDGIMLSDPVHEIALAFARHGTPAGVDKMRAITERLGRLEPLIERGYIKFTTERPAIADSTRRGTLEALGMRPDFRDFTDLREVSAGAAEAGGAFVRDYLWIAGDLLRRLGESNNLPPSTAFPDSRTYVSELVRRTDRRLSGVAQALIHLSWQLAICSVRPDADIATTGDLELRLFRRLVDTSTLVSPDHEDDPIDTRHVRRTAIGDIPNLAGSELDVGDLVAIREDPTYEQFRSALRVALDDYDEWLVRDPADKLSHRRFTEQMATVTAHLQESTVRSSFGEYVKREWFPATVTVAVAAASVGQSAASTIAVGGLGAAAQAIVHWWTARHLDDAHRNRPAVRFLASLGNPRT</sequence>
<evidence type="ECO:0000313" key="1">
    <source>
        <dbReference type="EMBL" id="MCI4658935.1"/>
    </source>
</evidence>
<name>A0AA41QX28_9MICO</name>